<dbReference type="Gene3D" id="2.40.160.20">
    <property type="match status" value="1"/>
</dbReference>
<accession>A0A1N7MDG9</accession>
<dbReference type="RefSeq" id="WP_076515418.1">
    <property type="nucleotide sequence ID" value="NZ_CAJWBH010000008.1"/>
</dbReference>
<proteinExistence type="predicted"/>
<evidence type="ECO:0000313" key="4">
    <source>
        <dbReference type="EMBL" id="SIS84136.1"/>
    </source>
</evidence>
<dbReference type="AlphaFoldDB" id="A0A1N7MDG9"/>
<feature type="domain" description="Outer membrane protein beta-barrel" evidence="3">
    <location>
        <begin position="11"/>
        <end position="150"/>
    </location>
</feature>
<dbReference type="STRING" id="484498.SAMN05421686_105113"/>
<keyword evidence="5" id="KW-1185">Reference proteome</keyword>
<evidence type="ECO:0000313" key="5">
    <source>
        <dbReference type="Proteomes" id="UP000185639"/>
    </source>
</evidence>
<protein>
    <submittedName>
        <fullName evidence="4">OmpA-like transmembrane domain-containing protein</fullName>
    </submittedName>
</protein>
<reference evidence="5" key="1">
    <citation type="submission" date="2017-01" db="EMBL/GenBank/DDBJ databases">
        <authorList>
            <person name="Varghese N."/>
            <person name="Submissions S."/>
        </authorList>
    </citation>
    <scope>NUCLEOTIDE SEQUENCE [LARGE SCALE GENOMIC DNA]</scope>
    <source>
        <strain evidence="5">DSM 24913</strain>
    </source>
</reference>
<dbReference type="Proteomes" id="UP000185639">
    <property type="component" value="Unassembled WGS sequence"/>
</dbReference>
<keyword evidence="4" id="KW-0812">Transmembrane</keyword>
<feature type="chain" id="PRO_5013020932" evidence="2">
    <location>
        <begin position="21"/>
        <end position="167"/>
    </location>
</feature>
<dbReference type="InterPro" id="IPR011250">
    <property type="entry name" value="OMP/PagP_B-barrel"/>
</dbReference>
<evidence type="ECO:0000256" key="2">
    <source>
        <dbReference type="SAM" id="SignalP"/>
    </source>
</evidence>
<organism evidence="4 5">
    <name type="scientific">Thalassolituus maritimus</name>
    <dbReference type="NCBI Taxonomy" id="484498"/>
    <lineage>
        <taxon>Bacteria</taxon>
        <taxon>Pseudomonadati</taxon>
        <taxon>Pseudomonadota</taxon>
        <taxon>Gammaproteobacteria</taxon>
        <taxon>Oceanospirillales</taxon>
        <taxon>Oceanospirillaceae</taxon>
        <taxon>Thalassolituus</taxon>
    </lineage>
</organism>
<keyword evidence="4" id="KW-0472">Membrane</keyword>
<dbReference type="SUPFAM" id="SSF56925">
    <property type="entry name" value="OMPA-like"/>
    <property type="match status" value="1"/>
</dbReference>
<keyword evidence="1 2" id="KW-0732">Signal</keyword>
<dbReference type="Pfam" id="PF13505">
    <property type="entry name" value="OMP_b-brl"/>
    <property type="match status" value="1"/>
</dbReference>
<feature type="signal peptide" evidence="2">
    <location>
        <begin position="1"/>
        <end position="20"/>
    </location>
</feature>
<sequence length="167" mass="17735">MKKYLIATAISAATITTVSAEENNLRNALYLGGAVNHNVIDSPFGGDELDANGYSLFGGYKFDNSVADLMTAVEFGYSDTGDFYNSNGNGDEDINGVWVAAVAEKYLPEIDPRLSVIGRGGLDLGDDDGIFLGAGAGFKVNEQVGLRAEFINKDASSVYQVGALFHF</sequence>
<dbReference type="EMBL" id="FTOH01000005">
    <property type="protein sequence ID" value="SIS84136.1"/>
    <property type="molecule type" value="Genomic_DNA"/>
</dbReference>
<gene>
    <name evidence="4" type="ORF">SAMN05421686_105113</name>
</gene>
<name>A0A1N7MDG9_9GAMM</name>
<evidence type="ECO:0000259" key="3">
    <source>
        <dbReference type="Pfam" id="PF13505"/>
    </source>
</evidence>
<dbReference type="InterPro" id="IPR027385">
    <property type="entry name" value="Beta-barrel_OMP"/>
</dbReference>
<evidence type="ECO:0000256" key="1">
    <source>
        <dbReference type="ARBA" id="ARBA00022729"/>
    </source>
</evidence>
<dbReference type="OrthoDB" id="6121102at2"/>